<feature type="non-terminal residue" evidence="2">
    <location>
        <position position="1"/>
    </location>
</feature>
<keyword evidence="3" id="KW-1185">Reference proteome</keyword>
<feature type="compositionally biased region" description="Low complexity" evidence="1">
    <location>
        <begin position="114"/>
        <end position="130"/>
    </location>
</feature>
<name>A0A4U0WHK9_9PEZI</name>
<feature type="region of interest" description="Disordered" evidence="1">
    <location>
        <begin position="101"/>
        <end position="132"/>
    </location>
</feature>
<dbReference type="AlphaFoldDB" id="A0A4U0WHK9"/>
<dbReference type="Proteomes" id="UP000308768">
    <property type="component" value="Unassembled WGS sequence"/>
</dbReference>
<protein>
    <submittedName>
        <fullName evidence="2">Uncharacterized protein</fullName>
    </submittedName>
</protein>
<proteinExistence type="predicted"/>
<evidence type="ECO:0000313" key="2">
    <source>
        <dbReference type="EMBL" id="TKA62097.1"/>
    </source>
</evidence>
<comment type="caution">
    <text evidence="2">The sequence shown here is derived from an EMBL/GenBank/DDBJ whole genome shotgun (WGS) entry which is preliminary data.</text>
</comment>
<evidence type="ECO:0000313" key="3">
    <source>
        <dbReference type="Proteomes" id="UP000308768"/>
    </source>
</evidence>
<dbReference type="STRING" id="331657.A0A4U0WHK9"/>
<organism evidence="2 3">
    <name type="scientific">Cryomyces minteri</name>
    <dbReference type="NCBI Taxonomy" id="331657"/>
    <lineage>
        <taxon>Eukaryota</taxon>
        <taxon>Fungi</taxon>
        <taxon>Dikarya</taxon>
        <taxon>Ascomycota</taxon>
        <taxon>Pezizomycotina</taxon>
        <taxon>Dothideomycetes</taxon>
        <taxon>Dothideomycetes incertae sedis</taxon>
        <taxon>Cryomyces</taxon>
    </lineage>
</organism>
<evidence type="ECO:0000256" key="1">
    <source>
        <dbReference type="SAM" id="MobiDB-lite"/>
    </source>
</evidence>
<gene>
    <name evidence="2" type="ORF">B0A49_10886</name>
</gene>
<dbReference type="EMBL" id="NAJN01001622">
    <property type="protein sequence ID" value="TKA62097.1"/>
    <property type="molecule type" value="Genomic_DNA"/>
</dbReference>
<dbReference type="OrthoDB" id="4525502at2759"/>
<accession>A0A4U0WHK9</accession>
<reference evidence="2 3" key="1">
    <citation type="submission" date="2017-03" db="EMBL/GenBank/DDBJ databases">
        <title>Genomes of endolithic fungi from Antarctica.</title>
        <authorList>
            <person name="Coleine C."/>
            <person name="Masonjones S."/>
            <person name="Stajich J.E."/>
        </authorList>
    </citation>
    <scope>NUCLEOTIDE SEQUENCE [LARGE SCALE GENOMIC DNA]</scope>
    <source>
        <strain evidence="2 3">CCFEE 5187</strain>
    </source>
</reference>
<feature type="region of interest" description="Disordered" evidence="1">
    <location>
        <begin position="221"/>
        <end position="243"/>
    </location>
</feature>
<sequence length="310" mass="32810">TVIIWKKDHDGKWVKGRTLRQAEAVWAASRRRNADGLMVPIVPPPQPAHLAQAAQALHAAQAIHAAATAAAQQLQHQLQHTSANSPATTPSAAMNALTVGNAPAHTAPHPPAAHLPSQPSGPQHQHQHLPTHAPPHYNVLTPQQQQLVLQAIPAQTPSSTAQHQSALPIPSQLTPDPPVSVPATNLANTNTNTNTNAANANANVNTNINTTAVVSALAAPPQASLPPQTHSTPQNPPTVPQPAQNPHFVFNPHVHAPHLQPAHGTGSARVFKLQFDARRILCCSQNPVIVGWDFANGESEVEEASRFFGE</sequence>